<proteinExistence type="predicted"/>
<dbReference type="EMBL" id="KI913268">
    <property type="protein sequence ID" value="ETV64849.1"/>
    <property type="molecule type" value="Genomic_DNA"/>
</dbReference>
<organism evidence="2">
    <name type="scientific">Aphanomyces astaci</name>
    <name type="common">Crayfish plague agent</name>
    <dbReference type="NCBI Taxonomy" id="112090"/>
    <lineage>
        <taxon>Eukaryota</taxon>
        <taxon>Sar</taxon>
        <taxon>Stramenopiles</taxon>
        <taxon>Oomycota</taxon>
        <taxon>Saprolegniomycetes</taxon>
        <taxon>Saprolegniales</taxon>
        <taxon>Verrucalvaceae</taxon>
        <taxon>Aphanomyces</taxon>
    </lineage>
</organism>
<gene>
    <name evidence="2" type="ORF">H257_18330</name>
</gene>
<protein>
    <submittedName>
        <fullName evidence="2">Uncharacterized protein</fullName>
    </submittedName>
</protein>
<evidence type="ECO:0000313" key="2">
    <source>
        <dbReference type="EMBL" id="ETV64849.1"/>
    </source>
</evidence>
<name>W4FD79_APHAT</name>
<evidence type="ECO:0000256" key="1">
    <source>
        <dbReference type="SAM" id="MobiDB-lite"/>
    </source>
</evidence>
<sequence length="93" mass="10252">MICCLLSNPVPDGHLVLVEQLQRAFPLQVARSLNRSRANGVWIQLRNPTDSVVEIRPADVMAMGTPVPTTIQNLETVDGTDQHSPRSASRHVK</sequence>
<dbReference type="VEuPathDB" id="FungiDB:H257_18330"/>
<dbReference type="RefSeq" id="XP_009845668.1">
    <property type="nucleotide sequence ID" value="XM_009847366.1"/>
</dbReference>
<reference evidence="2" key="1">
    <citation type="submission" date="2013-12" db="EMBL/GenBank/DDBJ databases">
        <title>The Genome Sequence of Aphanomyces astaci APO3.</title>
        <authorList>
            <consortium name="The Broad Institute Genomics Platform"/>
            <person name="Russ C."/>
            <person name="Tyler B."/>
            <person name="van West P."/>
            <person name="Dieguez-Uribeondo J."/>
            <person name="Young S.K."/>
            <person name="Zeng Q."/>
            <person name="Gargeya S."/>
            <person name="Fitzgerald M."/>
            <person name="Abouelleil A."/>
            <person name="Alvarado L."/>
            <person name="Chapman S.B."/>
            <person name="Gainer-Dewar J."/>
            <person name="Goldberg J."/>
            <person name="Griggs A."/>
            <person name="Gujja S."/>
            <person name="Hansen M."/>
            <person name="Howarth C."/>
            <person name="Imamovic A."/>
            <person name="Ireland A."/>
            <person name="Larimer J."/>
            <person name="McCowan C."/>
            <person name="Murphy C."/>
            <person name="Pearson M."/>
            <person name="Poon T.W."/>
            <person name="Priest M."/>
            <person name="Roberts A."/>
            <person name="Saif S."/>
            <person name="Shea T."/>
            <person name="Sykes S."/>
            <person name="Wortman J."/>
            <person name="Nusbaum C."/>
            <person name="Birren B."/>
        </authorList>
    </citation>
    <scope>NUCLEOTIDE SEQUENCE [LARGE SCALE GENOMIC DNA]</scope>
    <source>
        <strain evidence="2">APO3</strain>
    </source>
</reference>
<dbReference type="GeneID" id="20820326"/>
<accession>W4FD79</accession>
<dbReference type="AlphaFoldDB" id="W4FD79"/>
<feature type="region of interest" description="Disordered" evidence="1">
    <location>
        <begin position="74"/>
        <end position="93"/>
    </location>
</feature>